<protein>
    <recommendedName>
        <fullName evidence="3">Transcriptional regulator</fullName>
    </recommendedName>
</protein>
<evidence type="ECO:0000313" key="2">
    <source>
        <dbReference type="Proteomes" id="UP000181661"/>
    </source>
</evidence>
<dbReference type="RefSeq" id="WP_071487366.1">
    <property type="nucleotide sequence ID" value="NZ_FNTS01000002.1"/>
</dbReference>
<evidence type="ECO:0008006" key="3">
    <source>
        <dbReference type="Google" id="ProtNLM"/>
    </source>
</evidence>
<comment type="caution">
    <text evidence="1">The sequence shown here is derived from an EMBL/GenBank/DDBJ whole genome shotgun (WGS) entry which is preliminary data.</text>
</comment>
<gene>
    <name evidence="1" type="ORF">BFL40_30115</name>
</gene>
<name>A0A1S2UE38_9PSED</name>
<dbReference type="Proteomes" id="UP000181661">
    <property type="component" value="Unassembled WGS sequence"/>
</dbReference>
<proteinExistence type="predicted"/>
<accession>A0A1S2UE38</accession>
<sequence>MSVANFQHDLLGFIKTELESRSHSQWRAISEASGVPYFTICKIVYEATKDPRISSVQKLTNYFLQHPKAA</sequence>
<evidence type="ECO:0000313" key="1">
    <source>
        <dbReference type="EMBL" id="OIN44545.1"/>
    </source>
</evidence>
<reference evidence="1 2" key="1">
    <citation type="submission" date="2016-08" db="EMBL/GenBank/DDBJ databases">
        <title>Draft genome sequence of Pseudomonas costantinii LMG 22119, type strain isolated from cultivated mushroom (Agaricus bisporus) sporophores.</title>
        <authorList>
            <person name="Tambong J.T."/>
        </authorList>
    </citation>
    <scope>NUCLEOTIDE SEQUENCE [LARGE SCALE GENOMIC DNA]</scope>
    <source>
        <strain evidence="1 2">LMG 22119</strain>
    </source>
</reference>
<dbReference type="AlphaFoldDB" id="A0A1S2UE38"/>
<dbReference type="EMBL" id="MDDR01000061">
    <property type="protein sequence ID" value="OIN44545.1"/>
    <property type="molecule type" value="Genomic_DNA"/>
</dbReference>
<organism evidence="1 2">
    <name type="scientific">Pseudomonas costantinii</name>
    <dbReference type="NCBI Taxonomy" id="168469"/>
    <lineage>
        <taxon>Bacteria</taxon>
        <taxon>Pseudomonadati</taxon>
        <taxon>Pseudomonadota</taxon>
        <taxon>Gammaproteobacteria</taxon>
        <taxon>Pseudomonadales</taxon>
        <taxon>Pseudomonadaceae</taxon>
        <taxon>Pseudomonas</taxon>
    </lineage>
</organism>
<dbReference type="OrthoDB" id="9103742at2"/>